<evidence type="ECO:0000313" key="8">
    <source>
        <dbReference type="Proteomes" id="UP000749559"/>
    </source>
</evidence>
<accession>A0A8S4P0J1</accession>
<dbReference type="Gene3D" id="1.10.630.10">
    <property type="entry name" value="Cytochrome P450"/>
    <property type="match status" value="1"/>
</dbReference>
<dbReference type="InterPro" id="IPR036396">
    <property type="entry name" value="Cyt_P450_sf"/>
</dbReference>
<keyword evidence="2" id="KW-0349">Heme</keyword>
<comment type="caution">
    <text evidence="7">The sequence shown here is derived from an EMBL/GenBank/DDBJ whole genome shotgun (WGS) entry which is preliminary data.</text>
</comment>
<dbReference type="GO" id="GO:0016705">
    <property type="term" value="F:oxidoreductase activity, acting on paired donors, with incorporation or reduction of molecular oxygen"/>
    <property type="evidence" value="ECO:0007669"/>
    <property type="project" value="InterPro"/>
</dbReference>
<feature type="non-terminal residue" evidence="7">
    <location>
        <position position="109"/>
    </location>
</feature>
<dbReference type="PANTHER" id="PTHR24289:SF1">
    <property type="entry name" value="STEROID 17-ALPHA-HYDROXYLASE_17,20 LYASE"/>
    <property type="match status" value="1"/>
</dbReference>
<evidence type="ECO:0000256" key="4">
    <source>
        <dbReference type="ARBA" id="ARBA00023002"/>
    </source>
</evidence>
<dbReference type="AlphaFoldDB" id="A0A8S4P0J1"/>
<dbReference type="SUPFAM" id="SSF48264">
    <property type="entry name" value="Cytochrome P450"/>
    <property type="match status" value="1"/>
</dbReference>
<dbReference type="GO" id="GO:0020037">
    <property type="term" value="F:heme binding"/>
    <property type="evidence" value="ECO:0007669"/>
    <property type="project" value="InterPro"/>
</dbReference>
<keyword evidence="8" id="KW-1185">Reference proteome</keyword>
<keyword evidence="4" id="KW-0560">Oxidoreductase</keyword>
<dbReference type="Pfam" id="PF00067">
    <property type="entry name" value="p450"/>
    <property type="match status" value="1"/>
</dbReference>
<dbReference type="GO" id="GO:0005506">
    <property type="term" value="F:iron ion binding"/>
    <property type="evidence" value="ECO:0007669"/>
    <property type="project" value="InterPro"/>
</dbReference>
<evidence type="ECO:0000256" key="5">
    <source>
        <dbReference type="ARBA" id="ARBA00023004"/>
    </source>
</evidence>
<keyword evidence="3" id="KW-0479">Metal-binding</keyword>
<keyword evidence="6" id="KW-0503">Monooxygenase</keyword>
<sequence>MAVLLAIGVIVVLMIAGYLVLRPRPNLPPGLPALPVIGSLPWLDSKDPLGQLVKVHRQYGDIVTIHLGMKPCVYLNSYDVNKEALVTQKKNFSDRPDMFILETMGTTNK</sequence>
<evidence type="ECO:0000256" key="6">
    <source>
        <dbReference type="ARBA" id="ARBA00023033"/>
    </source>
</evidence>
<evidence type="ECO:0000256" key="1">
    <source>
        <dbReference type="ARBA" id="ARBA00010617"/>
    </source>
</evidence>
<dbReference type="InterPro" id="IPR001128">
    <property type="entry name" value="Cyt_P450"/>
</dbReference>
<comment type="similarity">
    <text evidence="1">Belongs to the cytochrome P450 family.</text>
</comment>
<dbReference type="GO" id="GO:0004497">
    <property type="term" value="F:monooxygenase activity"/>
    <property type="evidence" value="ECO:0007669"/>
    <property type="project" value="UniProtKB-KW"/>
</dbReference>
<evidence type="ECO:0000313" key="7">
    <source>
        <dbReference type="EMBL" id="CAH1786011.1"/>
    </source>
</evidence>
<name>A0A8S4P0J1_OWEFU</name>
<evidence type="ECO:0008006" key="9">
    <source>
        <dbReference type="Google" id="ProtNLM"/>
    </source>
</evidence>
<dbReference type="OrthoDB" id="3934656at2759"/>
<evidence type="ECO:0000256" key="2">
    <source>
        <dbReference type="ARBA" id="ARBA00022617"/>
    </source>
</evidence>
<evidence type="ECO:0000256" key="3">
    <source>
        <dbReference type="ARBA" id="ARBA00022723"/>
    </source>
</evidence>
<dbReference type="PANTHER" id="PTHR24289">
    <property type="entry name" value="STEROID 17-ALPHA-HYDROXYLASE/17,20 LYASE"/>
    <property type="match status" value="1"/>
</dbReference>
<gene>
    <name evidence="7" type="ORF">OFUS_LOCUS11984</name>
</gene>
<dbReference type="InterPro" id="IPR002401">
    <property type="entry name" value="Cyt_P450_E_grp-I"/>
</dbReference>
<reference evidence="7" key="1">
    <citation type="submission" date="2022-03" db="EMBL/GenBank/DDBJ databases">
        <authorList>
            <person name="Martin C."/>
        </authorList>
    </citation>
    <scope>NUCLEOTIDE SEQUENCE</scope>
</reference>
<keyword evidence="5" id="KW-0408">Iron</keyword>
<proteinExistence type="inferred from homology"/>
<protein>
    <recommendedName>
        <fullName evidence="9">Cytochrome P450</fullName>
    </recommendedName>
</protein>
<dbReference type="PRINTS" id="PR00463">
    <property type="entry name" value="EP450I"/>
</dbReference>
<dbReference type="Proteomes" id="UP000749559">
    <property type="component" value="Unassembled WGS sequence"/>
</dbReference>
<organism evidence="7 8">
    <name type="scientific">Owenia fusiformis</name>
    <name type="common">Polychaete worm</name>
    <dbReference type="NCBI Taxonomy" id="6347"/>
    <lineage>
        <taxon>Eukaryota</taxon>
        <taxon>Metazoa</taxon>
        <taxon>Spiralia</taxon>
        <taxon>Lophotrochozoa</taxon>
        <taxon>Annelida</taxon>
        <taxon>Polychaeta</taxon>
        <taxon>Sedentaria</taxon>
        <taxon>Canalipalpata</taxon>
        <taxon>Sabellida</taxon>
        <taxon>Oweniida</taxon>
        <taxon>Oweniidae</taxon>
        <taxon>Owenia</taxon>
    </lineage>
</organism>
<dbReference type="EMBL" id="CAIIXF020000006">
    <property type="protein sequence ID" value="CAH1786011.1"/>
    <property type="molecule type" value="Genomic_DNA"/>
</dbReference>